<dbReference type="Proteomes" id="UP000231019">
    <property type="component" value="Unassembled WGS sequence"/>
</dbReference>
<protein>
    <submittedName>
        <fullName evidence="1">Uncharacterized protein</fullName>
    </submittedName>
</protein>
<sequence>MKKLKAFGYRVADLKPAQIQTMFQLFSEYYANVSFEQFRKDLLKKDHVFVLKDQQSLEIKGFSTIVALHSEVQGKPVRGFFSGDTVVDREYWGQGTLGVAFLKFLFLHKLRKPFQPLYWFLISKGYKTYLLMANNFQTHYPRFEKSTPPEIQSLIDTFSHTLYGEHYLQEQGVISFAGHQSHLKDALKQDITPITEELLQNPRVAFFQSKNPGWLAGDELACVALMTFSMPFYYQYKLLKKRFSRSKPRPERVVTGSLERTPEGVAQ</sequence>
<organism evidence="1 2">
    <name type="scientific">bacterium (Candidatus Blackallbacteria) CG17_big_fil_post_rev_8_21_14_2_50_48_46</name>
    <dbReference type="NCBI Taxonomy" id="2014261"/>
    <lineage>
        <taxon>Bacteria</taxon>
        <taxon>Candidatus Blackallbacteria</taxon>
    </lineage>
</organism>
<evidence type="ECO:0000313" key="2">
    <source>
        <dbReference type="Proteomes" id="UP000231019"/>
    </source>
</evidence>
<name>A0A2M7FXK6_9BACT</name>
<dbReference type="AlphaFoldDB" id="A0A2M7FXK6"/>
<accession>A0A2M7FXK6</accession>
<gene>
    <name evidence="1" type="ORF">COW36_23395</name>
</gene>
<dbReference type="EMBL" id="PFFQ01000065">
    <property type="protein sequence ID" value="PIW13988.1"/>
    <property type="molecule type" value="Genomic_DNA"/>
</dbReference>
<proteinExistence type="predicted"/>
<comment type="caution">
    <text evidence="1">The sequence shown here is derived from an EMBL/GenBank/DDBJ whole genome shotgun (WGS) entry which is preliminary data.</text>
</comment>
<reference evidence="1 2" key="1">
    <citation type="submission" date="2017-09" db="EMBL/GenBank/DDBJ databases">
        <title>Depth-based differentiation of microbial function through sediment-hosted aquifers and enrichment of novel symbionts in the deep terrestrial subsurface.</title>
        <authorList>
            <person name="Probst A.J."/>
            <person name="Ladd B."/>
            <person name="Jarett J.K."/>
            <person name="Geller-Mcgrath D.E."/>
            <person name="Sieber C.M."/>
            <person name="Emerson J.B."/>
            <person name="Anantharaman K."/>
            <person name="Thomas B.C."/>
            <person name="Malmstrom R."/>
            <person name="Stieglmeier M."/>
            <person name="Klingl A."/>
            <person name="Woyke T."/>
            <person name="Ryan C.M."/>
            <person name="Banfield J.F."/>
        </authorList>
    </citation>
    <scope>NUCLEOTIDE SEQUENCE [LARGE SCALE GENOMIC DNA]</scope>
    <source>
        <strain evidence="1">CG17_big_fil_post_rev_8_21_14_2_50_48_46</strain>
    </source>
</reference>
<evidence type="ECO:0000313" key="1">
    <source>
        <dbReference type="EMBL" id="PIW13988.1"/>
    </source>
</evidence>